<organism evidence="2 3">
    <name type="scientific">Paeniglutamicibacter terrestris</name>
    <dbReference type="NCBI Taxonomy" id="2723403"/>
    <lineage>
        <taxon>Bacteria</taxon>
        <taxon>Bacillati</taxon>
        <taxon>Actinomycetota</taxon>
        <taxon>Actinomycetes</taxon>
        <taxon>Micrococcales</taxon>
        <taxon>Micrococcaceae</taxon>
        <taxon>Paeniglutamicibacter</taxon>
    </lineage>
</organism>
<gene>
    <name evidence="2" type="ORF">HED64_05830</name>
</gene>
<feature type="transmembrane region" description="Helical" evidence="1">
    <location>
        <begin position="12"/>
        <end position="35"/>
    </location>
</feature>
<dbReference type="Proteomes" id="UP000746595">
    <property type="component" value="Unassembled WGS sequence"/>
</dbReference>
<comment type="caution">
    <text evidence="2">The sequence shown here is derived from an EMBL/GenBank/DDBJ whole genome shotgun (WGS) entry which is preliminary data.</text>
</comment>
<feature type="transmembrane region" description="Helical" evidence="1">
    <location>
        <begin position="41"/>
        <end position="63"/>
    </location>
</feature>
<keyword evidence="1" id="KW-1133">Transmembrane helix</keyword>
<keyword evidence="1" id="KW-0812">Transmembrane</keyword>
<dbReference type="RefSeq" id="WP_168151180.1">
    <property type="nucleotide sequence ID" value="NZ_JAAWVT010000002.1"/>
</dbReference>
<evidence type="ECO:0008006" key="4">
    <source>
        <dbReference type="Google" id="ProtNLM"/>
    </source>
</evidence>
<proteinExistence type="predicted"/>
<evidence type="ECO:0000313" key="2">
    <source>
        <dbReference type="EMBL" id="NKG20231.1"/>
    </source>
</evidence>
<protein>
    <recommendedName>
        <fullName evidence="4">DUF3188 domain-containing protein</fullName>
    </recommendedName>
</protein>
<evidence type="ECO:0000313" key="3">
    <source>
        <dbReference type="Proteomes" id="UP000746595"/>
    </source>
</evidence>
<name>A0ABX1G3P6_9MICC</name>
<reference evidence="2 3" key="1">
    <citation type="submission" date="2020-04" db="EMBL/GenBank/DDBJ databases">
        <title>Paeniglutamicibacter sp. ANT13_2, a novel actinomycete isolated from sediment in Antarctica.</title>
        <authorList>
            <person name="Sakdapetsiri C."/>
            <person name="Pinyakong O."/>
        </authorList>
    </citation>
    <scope>NUCLEOTIDE SEQUENCE [LARGE SCALE GENOMIC DNA]</scope>
    <source>
        <strain evidence="2 3">ANT13_2</strain>
    </source>
</reference>
<sequence length="94" mass="9872">MTNTPWEASSGLYKKLTFSAMGVEAIGIVMAIIGAGTQNTALLYTAMVVIGIGLLGHLGGMAVRARDARTWRVAQGLVKPRAPKRGKSASKDTL</sequence>
<keyword evidence="3" id="KW-1185">Reference proteome</keyword>
<evidence type="ECO:0000256" key="1">
    <source>
        <dbReference type="SAM" id="Phobius"/>
    </source>
</evidence>
<accession>A0ABX1G3P6</accession>
<dbReference type="EMBL" id="JAAWVT010000002">
    <property type="protein sequence ID" value="NKG20231.1"/>
    <property type="molecule type" value="Genomic_DNA"/>
</dbReference>
<keyword evidence="1" id="KW-0472">Membrane</keyword>